<feature type="compositionally biased region" description="Polar residues" evidence="1">
    <location>
        <begin position="818"/>
        <end position="829"/>
    </location>
</feature>
<feature type="region of interest" description="Disordered" evidence="1">
    <location>
        <begin position="450"/>
        <end position="474"/>
    </location>
</feature>
<evidence type="ECO:0000256" key="1">
    <source>
        <dbReference type="SAM" id="MobiDB-lite"/>
    </source>
</evidence>
<proteinExistence type="predicted"/>
<sequence>MHSLSSGKEFINGSNGVFGEFIDPSVTNNTNDTRSNNVSIMHYYFNNNLIQVFHNRSIKSMNNNLNLNESSDLILEISLDDLERLTPVQQVKQVLTCSYENNPVLIIVAATTLPSEEQEEENSLFWVDILSKTIKPVSLDKPLVGTITSSNVMRTPMTVPAGTTKELKDTNVLRHILALGMRDGSIQMIMLEYPTEKDVLKACSAIIEASELDGSPVTAVELYPPNSHQPTTLKRTAVCHDARLIVGTISGLLAYYAVQSTANIDVRNQYRLKRYINYKKGAITRIKALRDLKKDTKCIMAVAQDSSRDIGRVLTNDFNKQACVNIIELYASVGYSIMIVFRAINGSASETVCHTILSSNKGRLDLSKMSLGSDWILDAYPINESYLALKQKELIKTQNNTIESLPSSKEQSLSIKTSEEIIDITTKITINKTVALPKDNLKEYSREISVGNDSQTTMEYDSASTNKNDQEDKSHKIQEISQATKDNIDAAAENYSEAKTALDTLSHEIQEDPSMEVYPEENIALETSFQDIEKEEYEDMIDAKENYDGILPSNEAKTSDFKETEIVYDKTKQVILDKTVESSSVYRKESGEDDVQNTSETAIYPDHNTGSIINKLIASDTSVSSEDETYPSTAEKSKEASPDTSESDEPKNTRVPQVIMEENDEKEEQVPLIGQNSNGIKEDGEIIEEEEEHQQQHGFDGLESSTVGFDGLVSTLSQKVPSPFSFNSTFPTNDSNTTLVHEQQSSHYSNNHLYYQQYQHQNQNQDYAVSDSPVTVPTLTNTPDNNNSNNNWSSFVDTETTSTSIASPSPSMLKANDDANSPSPLQICNNDMDVNPPSPYEYIPMSPVEDSQLQDSGEEYTNTYVSSSTSTLPTVEMKTTIIGKTPKWLSQKQSLNREMAVNQELFIDVMLQELYPNYDKNYPVLNGELELILARPVNNNKLHSHAKYYKRLRDTGDGIVNSSIINISEADQNLVIVCWLLDRCEYKRALMYLQKNCNTAPYSYKIIKTLEIGFGVEKTHEYINELEATKPEDVVLFDPKAYVQVLQEKSFFSALAYINTNEKITGVRNDLMKFICDKLFQGPIAPSVHDIRELGIYNYADEQRQWVLTFAKNNESIASKTLLIYLYLIKEEKGEGVLLNRELQKNKPKAGLSVEEQALYQRCQELEDKVYDLEPTLSRDLPPEIYLFTPGQARPPYQNFFKEYDPDASQSLLGSIFVKRLEEANKRKRGEEDHHLVKNHTKYRKL</sequence>
<dbReference type="OrthoDB" id="2257001at2759"/>
<feature type="region of interest" description="Disordered" evidence="1">
    <location>
        <begin position="619"/>
        <end position="669"/>
    </location>
</feature>
<reference evidence="2 3" key="1">
    <citation type="submission" date="2020-12" db="EMBL/GenBank/DDBJ databases">
        <title>Metabolic potential, ecology and presence of endohyphal bacteria is reflected in genomic diversity of Mucoromycotina.</title>
        <authorList>
            <person name="Muszewska A."/>
            <person name="Okrasinska A."/>
            <person name="Steczkiewicz K."/>
            <person name="Drgas O."/>
            <person name="Orlowska M."/>
            <person name="Perlinska-Lenart U."/>
            <person name="Aleksandrzak-Piekarczyk T."/>
            <person name="Szatraj K."/>
            <person name="Zielenkiewicz U."/>
            <person name="Pilsyk S."/>
            <person name="Malc E."/>
            <person name="Mieczkowski P."/>
            <person name="Kruszewska J.S."/>
            <person name="Biernat P."/>
            <person name="Pawlowska J."/>
        </authorList>
    </citation>
    <scope>NUCLEOTIDE SEQUENCE [LARGE SCALE GENOMIC DNA]</scope>
    <source>
        <strain evidence="2 3">CBS 142.35</strain>
    </source>
</reference>
<accession>A0A8H7VNF4</accession>
<feature type="compositionally biased region" description="Low complexity" evidence="1">
    <location>
        <begin position="779"/>
        <end position="811"/>
    </location>
</feature>
<dbReference type="EMBL" id="JAEPRB010000073">
    <property type="protein sequence ID" value="KAG2222878.1"/>
    <property type="molecule type" value="Genomic_DNA"/>
</dbReference>
<evidence type="ECO:0000313" key="2">
    <source>
        <dbReference type="EMBL" id="KAG2222878.1"/>
    </source>
</evidence>
<comment type="caution">
    <text evidence="2">The sequence shown here is derived from an EMBL/GenBank/DDBJ whole genome shotgun (WGS) entry which is preliminary data.</text>
</comment>
<feature type="compositionally biased region" description="Polar residues" evidence="1">
    <location>
        <begin position="451"/>
        <end position="467"/>
    </location>
</feature>
<name>A0A8H7VNF4_9FUNG</name>
<organism evidence="2 3">
    <name type="scientific">Circinella minor</name>
    <dbReference type="NCBI Taxonomy" id="1195481"/>
    <lineage>
        <taxon>Eukaryota</taxon>
        <taxon>Fungi</taxon>
        <taxon>Fungi incertae sedis</taxon>
        <taxon>Mucoromycota</taxon>
        <taxon>Mucoromycotina</taxon>
        <taxon>Mucoromycetes</taxon>
        <taxon>Mucorales</taxon>
        <taxon>Lichtheimiaceae</taxon>
        <taxon>Circinella</taxon>
    </lineage>
</organism>
<feature type="region of interest" description="Disordered" evidence="1">
    <location>
        <begin position="779"/>
        <end position="836"/>
    </location>
</feature>
<feature type="region of interest" description="Disordered" evidence="1">
    <location>
        <begin position="583"/>
        <end position="607"/>
    </location>
</feature>
<dbReference type="AlphaFoldDB" id="A0A8H7VNF4"/>
<dbReference type="Proteomes" id="UP000646827">
    <property type="component" value="Unassembled WGS sequence"/>
</dbReference>
<gene>
    <name evidence="2" type="ORF">INT45_000493</name>
</gene>
<protein>
    <submittedName>
        <fullName evidence="2">Uncharacterized protein</fullName>
    </submittedName>
</protein>
<evidence type="ECO:0000313" key="3">
    <source>
        <dbReference type="Proteomes" id="UP000646827"/>
    </source>
</evidence>
<feature type="compositionally biased region" description="Polar residues" evidence="1">
    <location>
        <begin position="619"/>
        <end position="634"/>
    </location>
</feature>
<keyword evidence="3" id="KW-1185">Reference proteome</keyword>